<dbReference type="Pfam" id="PF04542">
    <property type="entry name" value="Sigma70_r2"/>
    <property type="match status" value="1"/>
</dbReference>
<gene>
    <name evidence="9" type="ORF">CWI70_01995</name>
</gene>
<keyword evidence="4" id="KW-0238">DNA-binding</keyword>
<evidence type="ECO:0000256" key="3">
    <source>
        <dbReference type="ARBA" id="ARBA00023082"/>
    </source>
</evidence>
<evidence type="ECO:0000256" key="5">
    <source>
        <dbReference type="ARBA" id="ARBA00023163"/>
    </source>
</evidence>
<evidence type="ECO:0000256" key="6">
    <source>
        <dbReference type="SAM" id="MobiDB-lite"/>
    </source>
</evidence>
<dbReference type="Pfam" id="PF04545">
    <property type="entry name" value="Sigma70_r4"/>
    <property type="match status" value="1"/>
</dbReference>
<dbReference type="EMBL" id="PIPX01000001">
    <property type="protein sequence ID" value="RUO55581.1"/>
    <property type="molecule type" value="Genomic_DNA"/>
</dbReference>
<dbReference type="InterPro" id="IPR007630">
    <property type="entry name" value="RNA_pol_sigma70_r4"/>
</dbReference>
<dbReference type="InterPro" id="IPR007627">
    <property type="entry name" value="RNA_pol_sigma70_r2"/>
</dbReference>
<evidence type="ECO:0000259" key="8">
    <source>
        <dbReference type="Pfam" id="PF04545"/>
    </source>
</evidence>
<keyword evidence="10" id="KW-1185">Reference proteome</keyword>
<dbReference type="Gene3D" id="1.10.10.10">
    <property type="entry name" value="Winged helix-like DNA-binding domain superfamily/Winged helix DNA-binding domain"/>
    <property type="match status" value="1"/>
</dbReference>
<feature type="domain" description="RNA polymerase sigma-70 region 4" evidence="8">
    <location>
        <begin position="156"/>
        <end position="201"/>
    </location>
</feature>
<evidence type="ECO:0000256" key="4">
    <source>
        <dbReference type="ARBA" id="ARBA00023125"/>
    </source>
</evidence>
<sequence>MQTVTATQLKRKPMTSSAQPDDPDHAAALLALVATEQSRQAFSELFSYFAPRLKAYATRQFGNEQTAMDLVQETMTNVWNKAHLFKPDRGSASTWIFTIARNIRFDFLRKNKHRQHDLSADELWPVLAEQNDSLDDDYALDDDLLMQQLAGYCELLPKAQRIVIELIYVEGKSQQEVADALGIPLGTVKSRTRLALQKLRELIHSDD</sequence>
<dbReference type="PANTHER" id="PTHR43133:SF62">
    <property type="entry name" value="RNA POLYMERASE SIGMA FACTOR SIGZ"/>
    <property type="match status" value="1"/>
</dbReference>
<dbReference type="AlphaFoldDB" id="A0A432Y3U2"/>
<dbReference type="GO" id="GO:0006352">
    <property type="term" value="P:DNA-templated transcription initiation"/>
    <property type="evidence" value="ECO:0007669"/>
    <property type="project" value="InterPro"/>
</dbReference>
<dbReference type="InterPro" id="IPR013324">
    <property type="entry name" value="RNA_pol_sigma_r3/r4-like"/>
</dbReference>
<organism evidence="9 10">
    <name type="scientific">Pseudidiomarina homiensis</name>
    <dbReference type="NCBI Taxonomy" id="364198"/>
    <lineage>
        <taxon>Bacteria</taxon>
        <taxon>Pseudomonadati</taxon>
        <taxon>Pseudomonadota</taxon>
        <taxon>Gammaproteobacteria</taxon>
        <taxon>Alteromonadales</taxon>
        <taxon>Idiomarinaceae</taxon>
        <taxon>Pseudidiomarina</taxon>
    </lineage>
</organism>
<dbReference type="GO" id="GO:0016987">
    <property type="term" value="F:sigma factor activity"/>
    <property type="evidence" value="ECO:0007669"/>
    <property type="project" value="UniProtKB-KW"/>
</dbReference>
<accession>A0A432Y3U2</accession>
<keyword evidence="5" id="KW-0804">Transcription</keyword>
<comment type="similarity">
    <text evidence="1">Belongs to the sigma-70 factor family. ECF subfamily.</text>
</comment>
<dbReference type="SUPFAM" id="SSF88659">
    <property type="entry name" value="Sigma3 and sigma4 domains of RNA polymerase sigma factors"/>
    <property type="match status" value="1"/>
</dbReference>
<feature type="region of interest" description="Disordered" evidence="6">
    <location>
        <begin position="1"/>
        <end position="22"/>
    </location>
</feature>
<feature type="compositionally biased region" description="Polar residues" evidence="6">
    <location>
        <begin position="1"/>
        <end position="19"/>
    </location>
</feature>
<comment type="caution">
    <text evidence="9">The sequence shown here is derived from an EMBL/GenBank/DDBJ whole genome shotgun (WGS) entry which is preliminary data.</text>
</comment>
<feature type="domain" description="RNA polymerase sigma-70 region 2" evidence="7">
    <location>
        <begin position="45"/>
        <end position="113"/>
    </location>
</feature>
<proteinExistence type="inferred from homology"/>
<dbReference type="SUPFAM" id="SSF88946">
    <property type="entry name" value="Sigma2 domain of RNA polymerase sigma factors"/>
    <property type="match status" value="1"/>
</dbReference>
<dbReference type="Proteomes" id="UP000287649">
    <property type="component" value="Unassembled WGS sequence"/>
</dbReference>
<dbReference type="CDD" id="cd06171">
    <property type="entry name" value="Sigma70_r4"/>
    <property type="match status" value="1"/>
</dbReference>
<dbReference type="GO" id="GO:0003677">
    <property type="term" value="F:DNA binding"/>
    <property type="evidence" value="ECO:0007669"/>
    <property type="project" value="UniProtKB-KW"/>
</dbReference>
<dbReference type="InterPro" id="IPR036388">
    <property type="entry name" value="WH-like_DNA-bd_sf"/>
</dbReference>
<dbReference type="Gene3D" id="1.10.1740.10">
    <property type="match status" value="1"/>
</dbReference>
<keyword evidence="2" id="KW-0805">Transcription regulation</keyword>
<dbReference type="InterPro" id="IPR014284">
    <property type="entry name" value="RNA_pol_sigma-70_dom"/>
</dbReference>
<evidence type="ECO:0000259" key="7">
    <source>
        <dbReference type="Pfam" id="PF04542"/>
    </source>
</evidence>
<name>A0A432Y3U2_9GAMM</name>
<protein>
    <submittedName>
        <fullName evidence="9">RNA polymerase subunit sigma</fullName>
    </submittedName>
</protein>
<evidence type="ECO:0000313" key="10">
    <source>
        <dbReference type="Proteomes" id="UP000287649"/>
    </source>
</evidence>
<dbReference type="NCBIfam" id="NF008890">
    <property type="entry name" value="PRK11924.1-3"/>
    <property type="match status" value="1"/>
</dbReference>
<reference evidence="10" key="1">
    <citation type="journal article" date="2018" name="Front. Microbiol.">
        <title>Genome-Based Analysis Reveals the Taxonomy and Diversity of the Family Idiomarinaceae.</title>
        <authorList>
            <person name="Liu Y."/>
            <person name="Lai Q."/>
            <person name="Shao Z."/>
        </authorList>
    </citation>
    <scope>NUCLEOTIDE SEQUENCE [LARGE SCALE GENOMIC DNA]</scope>
    <source>
        <strain evidence="10">PO-M2</strain>
    </source>
</reference>
<evidence type="ECO:0000256" key="2">
    <source>
        <dbReference type="ARBA" id="ARBA00023015"/>
    </source>
</evidence>
<dbReference type="PANTHER" id="PTHR43133">
    <property type="entry name" value="RNA POLYMERASE ECF-TYPE SIGMA FACTO"/>
    <property type="match status" value="1"/>
</dbReference>
<keyword evidence="3" id="KW-0731">Sigma factor</keyword>
<dbReference type="NCBIfam" id="TIGR02937">
    <property type="entry name" value="sigma70-ECF"/>
    <property type="match status" value="1"/>
</dbReference>
<dbReference type="InterPro" id="IPR013325">
    <property type="entry name" value="RNA_pol_sigma_r2"/>
</dbReference>
<evidence type="ECO:0000256" key="1">
    <source>
        <dbReference type="ARBA" id="ARBA00010641"/>
    </source>
</evidence>
<evidence type="ECO:0000313" key="9">
    <source>
        <dbReference type="EMBL" id="RUO55581.1"/>
    </source>
</evidence>
<dbReference type="OrthoDB" id="9784272at2"/>
<dbReference type="InterPro" id="IPR039425">
    <property type="entry name" value="RNA_pol_sigma-70-like"/>
</dbReference>